<sequence length="419" mass="46553">MWPKSHMEPLLPVLPGRPKLHNRNKDKDEAAKKKVTQNAGKDKLTKVGVIIHFSICGKNNHNKKCCPTIKPPVQEGLGIPAPIGRRRGRKKKPSNMTDGESSGAAATNEMGRKRKQTNDHMDEGLHIDTQTSIVQGNNDVASPSRVTRSKTNAVPSLARVTRSKRNTMPSLARLNRSKAVPLTPRVPSTSRRFVSQPNVPSTSRRVVNQPKAQSQPNVQSKTLGVRRILRVQKEISKCTTFENEGPLKSTTVEKAGPNMSKRAESVVPNVQSKSKTLGVKRNLQEFSNTEVSSNPEIRAKDRAPNTQKVLTKPAWVPQLKSLLGGVRFSNTKRGQLSAKSVAKKQKKAKEASDQHADAKLKKFSHSSRRRRVDKVLLETPEDEIDYQKVPLRDLILLAEHKERQTKKQEAIVLSSALLC</sequence>
<evidence type="ECO:0000313" key="3">
    <source>
        <dbReference type="Proteomes" id="UP000826271"/>
    </source>
</evidence>
<feature type="region of interest" description="Disordered" evidence="1">
    <location>
        <begin position="76"/>
        <end position="116"/>
    </location>
</feature>
<keyword evidence="3" id="KW-1185">Reference proteome</keyword>
<feature type="region of interest" description="Disordered" evidence="1">
    <location>
        <begin position="128"/>
        <end position="150"/>
    </location>
</feature>
<feature type="compositionally biased region" description="Basic and acidic residues" evidence="1">
    <location>
        <begin position="348"/>
        <end position="360"/>
    </location>
</feature>
<dbReference type="EMBL" id="WHWC01000012">
    <property type="protein sequence ID" value="KAG8373147.1"/>
    <property type="molecule type" value="Genomic_DNA"/>
</dbReference>
<feature type="compositionally biased region" description="Polar residues" evidence="1">
    <location>
        <begin position="186"/>
        <end position="219"/>
    </location>
</feature>
<dbReference type="AlphaFoldDB" id="A0AAV6WY16"/>
<reference evidence="2" key="1">
    <citation type="submission" date="2019-10" db="EMBL/GenBank/DDBJ databases">
        <authorList>
            <person name="Zhang R."/>
            <person name="Pan Y."/>
            <person name="Wang J."/>
            <person name="Ma R."/>
            <person name="Yu S."/>
        </authorList>
    </citation>
    <scope>NUCLEOTIDE SEQUENCE</scope>
    <source>
        <strain evidence="2">LA-IB0</strain>
        <tissue evidence="2">Leaf</tissue>
    </source>
</reference>
<proteinExistence type="predicted"/>
<organism evidence="2 3">
    <name type="scientific">Buddleja alternifolia</name>
    <dbReference type="NCBI Taxonomy" id="168488"/>
    <lineage>
        <taxon>Eukaryota</taxon>
        <taxon>Viridiplantae</taxon>
        <taxon>Streptophyta</taxon>
        <taxon>Embryophyta</taxon>
        <taxon>Tracheophyta</taxon>
        <taxon>Spermatophyta</taxon>
        <taxon>Magnoliopsida</taxon>
        <taxon>eudicotyledons</taxon>
        <taxon>Gunneridae</taxon>
        <taxon>Pentapetalae</taxon>
        <taxon>asterids</taxon>
        <taxon>lamiids</taxon>
        <taxon>Lamiales</taxon>
        <taxon>Scrophulariaceae</taxon>
        <taxon>Buddlejeae</taxon>
        <taxon>Buddleja</taxon>
    </lineage>
</organism>
<feature type="compositionally biased region" description="Basic residues" evidence="1">
    <location>
        <begin position="84"/>
        <end position="93"/>
    </location>
</feature>
<gene>
    <name evidence="2" type="ORF">BUALT_Bualt12G0140700</name>
</gene>
<feature type="region of interest" description="Disordered" evidence="1">
    <location>
        <begin position="182"/>
        <end position="219"/>
    </location>
</feature>
<name>A0AAV6WY16_9LAMI</name>
<feature type="region of interest" description="Disordered" evidence="1">
    <location>
        <begin position="334"/>
        <end position="365"/>
    </location>
</feature>
<dbReference type="Proteomes" id="UP000826271">
    <property type="component" value="Unassembled WGS sequence"/>
</dbReference>
<feature type="region of interest" description="Disordered" evidence="1">
    <location>
        <begin position="249"/>
        <end position="274"/>
    </location>
</feature>
<evidence type="ECO:0000313" key="2">
    <source>
        <dbReference type="EMBL" id="KAG8373147.1"/>
    </source>
</evidence>
<feature type="compositionally biased region" description="Basic and acidic residues" evidence="1">
    <location>
        <begin position="23"/>
        <end position="32"/>
    </location>
</feature>
<feature type="region of interest" description="Disordered" evidence="1">
    <location>
        <begin position="1"/>
        <end position="39"/>
    </location>
</feature>
<accession>A0AAV6WY16</accession>
<comment type="caution">
    <text evidence="2">The sequence shown here is derived from an EMBL/GenBank/DDBJ whole genome shotgun (WGS) entry which is preliminary data.</text>
</comment>
<protein>
    <submittedName>
        <fullName evidence="2">Uncharacterized protein</fullName>
    </submittedName>
</protein>
<evidence type="ECO:0000256" key="1">
    <source>
        <dbReference type="SAM" id="MobiDB-lite"/>
    </source>
</evidence>